<dbReference type="Gene3D" id="1.20.120.530">
    <property type="entry name" value="GntR ligand-binding domain-like"/>
    <property type="match status" value="1"/>
</dbReference>
<evidence type="ECO:0000256" key="2">
    <source>
        <dbReference type="ARBA" id="ARBA00023125"/>
    </source>
</evidence>
<dbReference type="PROSITE" id="PS50949">
    <property type="entry name" value="HTH_GNTR"/>
    <property type="match status" value="1"/>
</dbReference>
<dbReference type="SMART" id="SM00345">
    <property type="entry name" value="HTH_GNTR"/>
    <property type="match status" value="1"/>
</dbReference>
<reference evidence="5 6" key="1">
    <citation type="submission" date="2015-11" db="EMBL/GenBank/DDBJ databases">
        <title>Ensifer anhuiense sp. nov., an effective nitrogen fixation bacterium with Glycine soja.</title>
        <authorList>
            <person name="Yan H."/>
            <person name="Chen W."/>
        </authorList>
    </citation>
    <scope>NUCLEOTIDE SEQUENCE [LARGE SCALE GENOMIC DNA]</scope>
    <source>
        <strain evidence="5 6">LMG 7837</strain>
    </source>
</reference>
<keyword evidence="1" id="KW-0805">Transcription regulation</keyword>
<dbReference type="Pfam" id="PF07729">
    <property type="entry name" value="FCD"/>
    <property type="match status" value="1"/>
</dbReference>
<gene>
    <name evidence="5" type="ORF">ATB98_15705</name>
</gene>
<dbReference type="PANTHER" id="PTHR43537">
    <property type="entry name" value="TRANSCRIPTIONAL REGULATOR, GNTR FAMILY"/>
    <property type="match status" value="1"/>
</dbReference>
<proteinExistence type="predicted"/>
<dbReference type="SUPFAM" id="SSF46785">
    <property type="entry name" value="Winged helix' DNA-binding domain"/>
    <property type="match status" value="1"/>
</dbReference>
<organism evidence="5 6">
    <name type="scientific">Sinorhizobium saheli</name>
    <dbReference type="NCBI Taxonomy" id="36856"/>
    <lineage>
        <taxon>Bacteria</taxon>
        <taxon>Pseudomonadati</taxon>
        <taxon>Pseudomonadota</taxon>
        <taxon>Alphaproteobacteria</taxon>
        <taxon>Hyphomicrobiales</taxon>
        <taxon>Rhizobiaceae</taxon>
        <taxon>Sinorhizobium/Ensifer group</taxon>
        <taxon>Sinorhizobium</taxon>
    </lineage>
</organism>
<dbReference type="PANTHER" id="PTHR43537:SF41">
    <property type="entry name" value="TRANSCRIPTIONAL REGULATORY PROTEIN"/>
    <property type="match status" value="1"/>
</dbReference>
<name>A0A178Y7H7_SINSA</name>
<protein>
    <submittedName>
        <fullName evidence="5">GntR family transcriptional regulator</fullName>
    </submittedName>
</protein>
<sequence length="232" mass="26571">MLEQKSPRSKYRLKRQSLPEALADSLRERILNGEFKEGEPLVQEAIAAEYECSRMPVREAFRQLEAAGLIVSKIHKGAVVTTLPSEQIMELFELRAMLECDILTYALSRMTDHHLDMSEQVLEQLEDAYHKRDIAKVGALNWEFHRSLYVPAHRIQTLALIQGINVQTDRYIRLQLLLTSAFEEAEQDHRQILKLCRSHDPSVVEFMRGHIIRAGHNLLDALSTRKTSGTAA</sequence>
<dbReference type="SUPFAM" id="SSF48008">
    <property type="entry name" value="GntR ligand-binding domain-like"/>
    <property type="match status" value="1"/>
</dbReference>
<dbReference type="Proteomes" id="UP000078507">
    <property type="component" value="Unassembled WGS sequence"/>
</dbReference>
<comment type="caution">
    <text evidence="5">The sequence shown here is derived from an EMBL/GenBank/DDBJ whole genome shotgun (WGS) entry which is preliminary data.</text>
</comment>
<evidence type="ECO:0000313" key="5">
    <source>
        <dbReference type="EMBL" id="OAP43142.1"/>
    </source>
</evidence>
<feature type="domain" description="HTH gntR-type" evidence="4">
    <location>
        <begin position="16"/>
        <end position="83"/>
    </location>
</feature>
<accession>A0A178Y7H7</accession>
<evidence type="ECO:0000256" key="3">
    <source>
        <dbReference type="ARBA" id="ARBA00023163"/>
    </source>
</evidence>
<dbReference type="InterPro" id="IPR008920">
    <property type="entry name" value="TF_FadR/GntR_C"/>
</dbReference>
<dbReference type="EMBL" id="LNQB01000081">
    <property type="protein sequence ID" value="OAP43142.1"/>
    <property type="molecule type" value="Genomic_DNA"/>
</dbReference>
<dbReference type="CDD" id="cd07377">
    <property type="entry name" value="WHTH_GntR"/>
    <property type="match status" value="1"/>
</dbReference>
<dbReference type="Gene3D" id="1.10.10.10">
    <property type="entry name" value="Winged helix-like DNA-binding domain superfamily/Winged helix DNA-binding domain"/>
    <property type="match status" value="1"/>
</dbReference>
<keyword evidence="6" id="KW-1185">Reference proteome</keyword>
<dbReference type="GO" id="GO:0003677">
    <property type="term" value="F:DNA binding"/>
    <property type="evidence" value="ECO:0007669"/>
    <property type="project" value="UniProtKB-KW"/>
</dbReference>
<dbReference type="OrthoDB" id="9812290at2"/>
<dbReference type="InterPro" id="IPR036388">
    <property type="entry name" value="WH-like_DNA-bd_sf"/>
</dbReference>
<dbReference type="Pfam" id="PF00392">
    <property type="entry name" value="GntR"/>
    <property type="match status" value="1"/>
</dbReference>
<dbReference type="AlphaFoldDB" id="A0A178Y7H7"/>
<dbReference type="STRING" id="36856.ATB98_15705"/>
<evidence type="ECO:0000256" key="1">
    <source>
        <dbReference type="ARBA" id="ARBA00023015"/>
    </source>
</evidence>
<dbReference type="SMART" id="SM00895">
    <property type="entry name" value="FCD"/>
    <property type="match status" value="1"/>
</dbReference>
<dbReference type="InterPro" id="IPR011711">
    <property type="entry name" value="GntR_C"/>
</dbReference>
<dbReference type="GO" id="GO:0003700">
    <property type="term" value="F:DNA-binding transcription factor activity"/>
    <property type="evidence" value="ECO:0007669"/>
    <property type="project" value="InterPro"/>
</dbReference>
<evidence type="ECO:0000259" key="4">
    <source>
        <dbReference type="PROSITE" id="PS50949"/>
    </source>
</evidence>
<dbReference type="InterPro" id="IPR036390">
    <property type="entry name" value="WH_DNA-bd_sf"/>
</dbReference>
<dbReference type="InterPro" id="IPR000524">
    <property type="entry name" value="Tscrpt_reg_HTH_GntR"/>
</dbReference>
<keyword evidence="2" id="KW-0238">DNA-binding</keyword>
<evidence type="ECO:0000313" key="6">
    <source>
        <dbReference type="Proteomes" id="UP000078507"/>
    </source>
</evidence>
<keyword evidence="3" id="KW-0804">Transcription</keyword>
<dbReference type="RefSeq" id="WP_066876390.1">
    <property type="nucleotide sequence ID" value="NZ_LNQB01000081.1"/>
</dbReference>